<dbReference type="RefSeq" id="WP_075126956.1">
    <property type="nucleotide sequence ID" value="NZ_MSIE01000032.1"/>
</dbReference>
<dbReference type="InterPro" id="IPR019734">
    <property type="entry name" value="TPR_rpt"/>
</dbReference>
<feature type="domain" description="HTH luxR-type" evidence="4">
    <location>
        <begin position="936"/>
        <end position="1001"/>
    </location>
</feature>
<dbReference type="Gene3D" id="1.10.10.10">
    <property type="entry name" value="Winged helix-like DNA-binding domain superfamily/Winged helix DNA-binding domain"/>
    <property type="match status" value="1"/>
</dbReference>
<dbReference type="InterPro" id="IPR036388">
    <property type="entry name" value="WH-like_DNA-bd_sf"/>
</dbReference>
<dbReference type="PRINTS" id="PR00038">
    <property type="entry name" value="HTHLUXR"/>
</dbReference>
<dbReference type="SMART" id="SM00421">
    <property type="entry name" value="HTH_LUXR"/>
    <property type="match status" value="1"/>
</dbReference>
<dbReference type="OrthoDB" id="5476461at2"/>
<dbReference type="GO" id="GO:0005524">
    <property type="term" value="F:ATP binding"/>
    <property type="evidence" value="ECO:0007669"/>
    <property type="project" value="UniProtKB-KW"/>
</dbReference>
<gene>
    <name evidence="5" type="ORF">BU204_18585</name>
</gene>
<organism evidence="5 6">
    <name type="scientific">Actinophytocola xanthii</name>
    <dbReference type="NCBI Taxonomy" id="1912961"/>
    <lineage>
        <taxon>Bacteria</taxon>
        <taxon>Bacillati</taxon>
        <taxon>Actinomycetota</taxon>
        <taxon>Actinomycetes</taxon>
        <taxon>Pseudonocardiales</taxon>
        <taxon>Pseudonocardiaceae</taxon>
    </lineage>
</organism>
<dbReference type="AlphaFoldDB" id="A0A1Q8CP82"/>
<dbReference type="PROSITE" id="PS00622">
    <property type="entry name" value="HTH_LUXR_1"/>
    <property type="match status" value="1"/>
</dbReference>
<keyword evidence="3" id="KW-0802">TPR repeat</keyword>
<dbReference type="SUPFAM" id="SSF46894">
    <property type="entry name" value="C-terminal effector domain of the bipartite response regulators"/>
    <property type="match status" value="1"/>
</dbReference>
<dbReference type="InterPro" id="IPR011990">
    <property type="entry name" value="TPR-like_helical_dom_sf"/>
</dbReference>
<dbReference type="PANTHER" id="PTHR16305">
    <property type="entry name" value="TESTICULAR SOLUBLE ADENYLYL CYCLASE"/>
    <property type="match status" value="1"/>
</dbReference>
<feature type="repeat" description="TPR" evidence="3">
    <location>
        <begin position="622"/>
        <end position="655"/>
    </location>
</feature>
<dbReference type="SUPFAM" id="SSF48452">
    <property type="entry name" value="TPR-like"/>
    <property type="match status" value="1"/>
</dbReference>
<keyword evidence="6" id="KW-1185">Reference proteome</keyword>
<dbReference type="Gene3D" id="1.25.40.10">
    <property type="entry name" value="Tetratricopeptide repeat domain"/>
    <property type="match status" value="2"/>
</dbReference>
<reference evidence="5 6" key="1">
    <citation type="submission" date="2016-12" db="EMBL/GenBank/DDBJ databases">
        <title>The draft genome sequence of Actinophytocola sp. 11-183.</title>
        <authorList>
            <person name="Wang W."/>
            <person name="Yuan L."/>
        </authorList>
    </citation>
    <scope>NUCLEOTIDE SEQUENCE [LARGE SCALE GENOMIC DNA]</scope>
    <source>
        <strain evidence="5 6">11-183</strain>
    </source>
</reference>
<dbReference type="CDD" id="cd06170">
    <property type="entry name" value="LuxR_C_like"/>
    <property type="match status" value="1"/>
</dbReference>
<keyword evidence="1" id="KW-0547">Nucleotide-binding</keyword>
<keyword evidence="2" id="KW-0067">ATP-binding</keyword>
<dbReference type="GO" id="GO:0005737">
    <property type="term" value="C:cytoplasm"/>
    <property type="evidence" value="ECO:0007669"/>
    <property type="project" value="TreeGrafter"/>
</dbReference>
<evidence type="ECO:0000259" key="4">
    <source>
        <dbReference type="PROSITE" id="PS50043"/>
    </source>
</evidence>
<protein>
    <submittedName>
        <fullName evidence="5">LuxR family transcriptional regulator</fullName>
    </submittedName>
</protein>
<dbReference type="InterPro" id="IPR000792">
    <property type="entry name" value="Tscrpt_reg_LuxR_C"/>
</dbReference>
<dbReference type="SUPFAM" id="SSF52540">
    <property type="entry name" value="P-loop containing nucleoside triphosphate hydrolases"/>
    <property type="match status" value="1"/>
</dbReference>
<evidence type="ECO:0000256" key="3">
    <source>
        <dbReference type="PROSITE-ProRule" id="PRU00339"/>
    </source>
</evidence>
<dbReference type="GO" id="GO:0003677">
    <property type="term" value="F:DNA binding"/>
    <property type="evidence" value="ECO:0007669"/>
    <property type="project" value="InterPro"/>
</dbReference>
<dbReference type="PROSITE" id="PS50005">
    <property type="entry name" value="TPR"/>
    <property type="match status" value="1"/>
</dbReference>
<dbReference type="Gene3D" id="3.40.50.300">
    <property type="entry name" value="P-loop containing nucleotide triphosphate hydrolases"/>
    <property type="match status" value="1"/>
</dbReference>
<dbReference type="GO" id="GO:0006355">
    <property type="term" value="P:regulation of DNA-templated transcription"/>
    <property type="evidence" value="ECO:0007669"/>
    <property type="project" value="InterPro"/>
</dbReference>
<proteinExistence type="predicted"/>
<name>A0A1Q8CP82_9PSEU</name>
<dbReference type="PANTHER" id="PTHR16305:SF35">
    <property type="entry name" value="TRANSCRIPTIONAL ACTIVATOR DOMAIN"/>
    <property type="match status" value="1"/>
</dbReference>
<dbReference type="PROSITE" id="PS50043">
    <property type="entry name" value="HTH_LUXR_2"/>
    <property type="match status" value="1"/>
</dbReference>
<comment type="caution">
    <text evidence="5">The sequence shown here is derived from an EMBL/GenBank/DDBJ whole genome shotgun (WGS) entry which is preliminary data.</text>
</comment>
<evidence type="ECO:0000313" key="5">
    <source>
        <dbReference type="EMBL" id="OLF16155.1"/>
    </source>
</evidence>
<dbReference type="InterPro" id="IPR027417">
    <property type="entry name" value="P-loop_NTPase"/>
</dbReference>
<dbReference type="Pfam" id="PF13191">
    <property type="entry name" value="AAA_16"/>
    <property type="match status" value="1"/>
</dbReference>
<accession>A0A1Q8CP82</accession>
<dbReference type="InterPro" id="IPR041664">
    <property type="entry name" value="AAA_16"/>
</dbReference>
<dbReference type="Pfam" id="PF00196">
    <property type="entry name" value="GerE"/>
    <property type="match status" value="1"/>
</dbReference>
<evidence type="ECO:0000313" key="6">
    <source>
        <dbReference type="Proteomes" id="UP000185596"/>
    </source>
</evidence>
<evidence type="ECO:0000256" key="2">
    <source>
        <dbReference type="ARBA" id="ARBA00022840"/>
    </source>
</evidence>
<dbReference type="InterPro" id="IPR016032">
    <property type="entry name" value="Sig_transdc_resp-reg_C-effctor"/>
</dbReference>
<dbReference type="GO" id="GO:0004016">
    <property type="term" value="F:adenylate cyclase activity"/>
    <property type="evidence" value="ECO:0007669"/>
    <property type="project" value="TreeGrafter"/>
</dbReference>
<dbReference type="STRING" id="1912961.BU204_18585"/>
<evidence type="ECO:0000256" key="1">
    <source>
        <dbReference type="ARBA" id="ARBA00022741"/>
    </source>
</evidence>
<dbReference type="Proteomes" id="UP000185596">
    <property type="component" value="Unassembled WGS sequence"/>
</dbReference>
<sequence length="1010" mass="109319">MHSVARLGSGIELVARDRELGRLRAALEQSAAGTPAAVLISGDAGVGKTRLTEELAALAREKDALVLTGRCLDAGEAGLPYLPFAEAMAQIPDPEQAVLAHPALARLLPDVVLSAGEPAAGREVMPALRAGVGARTGARPEQDVGQLQVFDAVHGVLTDLAAQRCVVLVLEDLHWADGSTRWLLAFLVSRLRQQRVLVVGTYRGDDLHRRHPLRPLLAELVRLPATERLELAPFGAEDSRTFVAALADEVLAEDMLREVAERSEGNAFFAEELVAAYTEDGAGLPATLVDVLLARVERLAEPAQHVVRVASVAGRRCGHDVLLEVADLGEQELEEALREAVQHHVLVATQDQGLPVYVFRHALLREAVYSDLLPGERVRLHAAYASCLARGPQRRGTAAALAHHSMESHQLPQALAASIRAGKEAKHAGAPTEGLHHYERALKLWDAVAEADRPSGPDEANLLRQASYLARIAGEPERAVAFAKQAVKLVDQTGDPEEAALTRRRLASALFGLEGRDGEARRVIEEAWELIAGLPASCEKAWVLAVYATILRGSREPVEARTFAELAVRDARASGEPGVEADALITLGALDQSDGLVEQSRERLWEAQRLAHTDSSAVTVELRAWYYLGVNYYEHGDLDEAVRVIDQGFERAKQTGLTWGTYGFELRTLKVVSTYARGDWDVSEAVAEPPGRRVSNTVSARLAAVGSHVMVSRGRLAEVARLAEELRGDWNRDFQIGASMGAAGAQLAFWQGRFADGVRHVRDAVEWAERVGGKWALSNIRTGALGVALCAELAAQAARRQAEDERLAAVEEGERLLALARDTARFGRPSTGVLGPEGRAWVARAEAEHSRLHGGSDAELWRAAIAAFGYGAVYEQAVCRWRLGEVLLRADERSAAAEELGQAEEVAARLGARPLLEAVRRLARRARLAVGDGPAPREPLDPFTPRERSVLRLVALGRTNRQVGEELFISEKTVSVHLSRIMAKLGASRRTEAVALAYDRGLLDDPTPAP</sequence>
<dbReference type="EMBL" id="MSIE01000032">
    <property type="protein sequence ID" value="OLF16155.1"/>
    <property type="molecule type" value="Genomic_DNA"/>
</dbReference>